<organism evidence="9 10">
    <name type="scientific">Cohnella nanjingensis</name>
    <dbReference type="NCBI Taxonomy" id="1387779"/>
    <lineage>
        <taxon>Bacteria</taxon>
        <taxon>Bacillati</taxon>
        <taxon>Bacillota</taxon>
        <taxon>Bacilli</taxon>
        <taxon>Bacillales</taxon>
        <taxon>Paenibacillaceae</taxon>
        <taxon>Cohnella</taxon>
    </lineage>
</organism>
<dbReference type="GO" id="GO:0055085">
    <property type="term" value="P:transmembrane transport"/>
    <property type="evidence" value="ECO:0007669"/>
    <property type="project" value="InterPro"/>
</dbReference>
<comment type="similarity">
    <text evidence="7">Belongs to the binding-protein-dependent transport system permease family.</text>
</comment>
<feature type="transmembrane region" description="Helical" evidence="7">
    <location>
        <begin position="73"/>
        <end position="94"/>
    </location>
</feature>
<feature type="transmembrane region" description="Helical" evidence="7">
    <location>
        <begin position="103"/>
        <end position="128"/>
    </location>
</feature>
<evidence type="ECO:0000256" key="6">
    <source>
        <dbReference type="ARBA" id="ARBA00023136"/>
    </source>
</evidence>
<feature type="transmembrane region" description="Helical" evidence="7">
    <location>
        <begin position="239"/>
        <end position="260"/>
    </location>
</feature>
<dbReference type="PROSITE" id="PS50928">
    <property type="entry name" value="ABC_TM1"/>
    <property type="match status" value="1"/>
</dbReference>
<name>A0A7X0RSW6_9BACL</name>
<dbReference type="PANTHER" id="PTHR43744">
    <property type="entry name" value="ABC TRANSPORTER PERMEASE PROTEIN MG189-RELATED-RELATED"/>
    <property type="match status" value="1"/>
</dbReference>
<proteinExistence type="inferred from homology"/>
<sequence>MQLRHWRNGLTNGLMTVYALVTLYPLFWLFISSVKSNEEFYSRPFRFPTTWHWDSFSRAWKISDMGTGMFNSVIVTAVSLVLTLVVGALAAYVLSRFQFRLKWLVMGVFLLGMLIPIHSTLVPLFIVMNKIHLLNTYGALIFPYAAFELPIAIFILQAYMNTFPKEIEEAAFIDGMGYWGIFAKMMLPLSAPALSTVGILAVLRFWNDFSFALVFISKPALKTLPLSLSMFATGYMTDYQLTMAALAIAVIPTIVVYLIFQKSIMQGMVAGAVKG</sequence>
<feature type="transmembrane region" description="Helical" evidence="7">
    <location>
        <begin position="12"/>
        <end position="31"/>
    </location>
</feature>
<dbReference type="SUPFAM" id="SSF161098">
    <property type="entry name" value="MetI-like"/>
    <property type="match status" value="1"/>
</dbReference>
<evidence type="ECO:0000256" key="4">
    <source>
        <dbReference type="ARBA" id="ARBA00022692"/>
    </source>
</evidence>
<dbReference type="Proteomes" id="UP000547209">
    <property type="component" value="Unassembled WGS sequence"/>
</dbReference>
<keyword evidence="6 7" id="KW-0472">Membrane</keyword>
<comment type="subcellular location">
    <subcellularLocation>
        <location evidence="1 7">Cell membrane</location>
        <topology evidence="1 7">Multi-pass membrane protein</topology>
    </subcellularLocation>
</comment>
<keyword evidence="2 7" id="KW-0813">Transport</keyword>
<evidence type="ECO:0000256" key="5">
    <source>
        <dbReference type="ARBA" id="ARBA00022989"/>
    </source>
</evidence>
<dbReference type="GO" id="GO:0005886">
    <property type="term" value="C:plasma membrane"/>
    <property type="evidence" value="ECO:0007669"/>
    <property type="project" value="UniProtKB-SubCell"/>
</dbReference>
<feature type="transmembrane region" description="Helical" evidence="7">
    <location>
        <begin position="181"/>
        <end position="206"/>
    </location>
</feature>
<protein>
    <submittedName>
        <fullName evidence="9">Carbohydrate ABC transporter permease</fullName>
    </submittedName>
</protein>
<keyword evidence="4 7" id="KW-0812">Transmembrane</keyword>
<evidence type="ECO:0000256" key="1">
    <source>
        <dbReference type="ARBA" id="ARBA00004651"/>
    </source>
</evidence>
<accession>A0A7X0RSW6</accession>
<feature type="transmembrane region" description="Helical" evidence="7">
    <location>
        <begin position="140"/>
        <end position="160"/>
    </location>
</feature>
<dbReference type="InterPro" id="IPR035906">
    <property type="entry name" value="MetI-like_sf"/>
</dbReference>
<dbReference type="InterPro" id="IPR000515">
    <property type="entry name" value="MetI-like"/>
</dbReference>
<dbReference type="CDD" id="cd06261">
    <property type="entry name" value="TM_PBP2"/>
    <property type="match status" value="1"/>
</dbReference>
<dbReference type="EMBL" id="JACJVP010000032">
    <property type="protein sequence ID" value="MBB6673098.1"/>
    <property type="molecule type" value="Genomic_DNA"/>
</dbReference>
<comment type="caution">
    <text evidence="9">The sequence shown here is derived from an EMBL/GenBank/DDBJ whole genome shotgun (WGS) entry which is preliminary data.</text>
</comment>
<gene>
    <name evidence="9" type="ORF">H7C19_20660</name>
</gene>
<feature type="domain" description="ABC transmembrane type-1" evidence="8">
    <location>
        <begin position="69"/>
        <end position="260"/>
    </location>
</feature>
<reference evidence="9 10" key="1">
    <citation type="submission" date="2020-08" db="EMBL/GenBank/DDBJ databases">
        <title>Cohnella phylogeny.</title>
        <authorList>
            <person name="Dunlap C."/>
        </authorList>
    </citation>
    <scope>NUCLEOTIDE SEQUENCE [LARGE SCALE GENOMIC DNA]</scope>
    <source>
        <strain evidence="9 10">DSM 28246</strain>
    </source>
</reference>
<dbReference type="PANTHER" id="PTHR43744:SF12">
    <property type="entry name" value="ABC TRANSPORTER PERMEASE PROTEIN MG189-RELATED"/>
    <property type="match status" value="1"/>
</dbReference>
<dbReference type="AlphaFoldDB" id="A0A7X0RSW6"/>
<keyword evidence="10" id="KW-1185">Reference proteome</keyword>
<evidence type="ECO:0000256" key="7">
    <source>
        <dbReference type="RuleBase" id="RU363032"/>
    </source>
</evidence>
<evidence type="ECO:0000256" key="2">
    <source>
        <dbReference type="ARBA" id="ARBA00022448"/>
    </source>
</evidence>
<evidence type="ECO:0000256" key="3">
    <source>
        <dbReference type="ARBA" id="ARBA00022475"/>
    </source>
</evidence>
<dbReference type="RefSeq" id="WP_185670935.1">
    <property type="nucleotide sequence ID" value="NZ_JACJVP010000032.1"/>
</dbReference>
<evidence type="ECO:0000259" key="8">
    <source>
        <dbReference type="PROSITE" id="PS50928"/>
    </source>
</evidence>
<dbReference type="Gene3D" id="1.10.3720.10">
    <property type="entry name" value="MetI-like"/>
    <property type="match status" value="1"/>
</dbReference>
<dbReference type="Pfam" id="PF00528">
    <property type="entry name" value="BPD_transp_1"/>
    <property type="match status" value="1"/>
</dbReference>
<evidence type="ECO:0000313" key="10">
    <source>
        <dbReference type="Proteomes" id="UP000547209"/>
    </source>
</evidence>
<evidence type="ECO:0000313" key="9">
    <source>
        <dbReference type="EMBL" id="MBB6673098.1"/>
    </source>
</evidence>
<keyword evidence="5 7" id="KW-1133">Transmembrane helix</keyword>
<keyword evidence="3" id="KW-1003">Cell membrane</keyword>